<dbReference type="SUPFAM" id="SSF56281">
    <property type="entry name" value="Metallo-hydrolase/oxidoreductase"/>
    <property type="match status" value="1"/>
</dbReference>
<dbReference type="EMBL" id="JACCBV010000001">
    <property type="protein sequence ID" value="NYE19630.1"/>
    <property type="molecule type" value="Genomic_DNA"/>
</dbReference>
<dbReference type="Proteomes" id="UP000576969">
    <property type="component" value="Unassembled WGS sequence"/>
</dbReference>
<dbReference type="Pfam" id="PF12706">
    <property type="entry name" value="Lactamase_B_2"/>
    <property type="match status" value="1"/>
</dbReference>
<evidence type="ECO:0000313" key="3">
    <source>
        <dbReference type="EMBL" id="NYE19630.1"/>
    </source>
</evidence>
<dbReference type="Gene3D" id="3.60.15.10">
    <property type="entry name" value="Ribonuclease Z/Hydroxyacylglutathione hydrolase-like"/>
    <property type="match status" value="1"/>
</dbReference>
<evidence type="ECO:0000259" key="2">
    <source>
        <dbReference type="Pfam" id="PF12706"/>
    </source>
</evidence>
<dbReference type="GO" id="GO:0016787">
    <property type="term" value="F:hydrolase activity"/>
    <property type="evidence" value="ECO:0007669"/>
    <property type="project" value="UniProtKB-KW"/>
</dbReference>
<dbReference type="InterPro" id="IPR050114">
    <property type="entry name" value="UPF0173_UPF0282_UlaG_hydrolase"/>
</dbReference>
<accession>A0A7Y9KJB8</accession>
<dbReference type="AlphaFoldDB" id="A0A7Y9KJB8"/>
<comment type="caution">
    <text evidence="3">The sequence shown here is derived from an EMBL/GenBank/DDBJ whole genome shotgun (WGS) entry which is preliminary data.</text>
</comment>
<organism evidence="3 4">
    <name type="scientific">Microbacterium immunditiarum</name>
    <dbReference type="NCBI Taxonomy" id="337480"/>
    <lineage>
        <taxon>Bacteria</taxon>
        <taxon>Bacillati</taxon>
        <taxon>Actinomycetota</taxon>
        <taxon>Actinomycetes</taxon>
        <taxon>Micrococcales</taxon>
        <taxon>Microbacteriaceae</taxon>
        <taxon>Microbacterium</taxon>
    </lineage>
</organism>
<dbReference type="InterPro" id="IPR036866">
    <property type="entry name" value="RibonucZ/Hydroxyglut_hydro"/>
</dbReference>
<dbReference type="PANTHER" id="PTHR43546:SF9">
    <property type="entry name" value="L-ASCORBATE-6-PHOSPHATE LACTONASE ULAG-RELATED"/>
    <property type="match status" value="1"/>
</dbReference>
<feature type="domain" description="Metallo-beta-lactamase" evidence="2">
    <location>
        <begin position="19"/>
        <end position="220"/>
    </location>
</feature>
<sequence>MRITRIGGPTLLVELDGWRILLDPTFDPPGRRYAFGAGTSSVKTRGPAISVEDVGPVDVVLLSHDGHADNLDDAGRALLPRAKHVVTTAHGARRLALPHAIGLRPGESRNLALEGRPALAVTATPARHGPPLSRPLVGPVVGFAVRRAGEERVALWVTGDTVLHRALSATARRYDIDVAVVNVGGVGFPATGPVKYTMTGPDAMRLVADADPRVVVPAHYDGWSHFRDGEQGLRAAVLAAPPALRERVVWLPDGEPVEV</sequence>
<evidence type="ECO:0000256" key="1">
    <source>
        <dbReference type="ARBA" id="ARBA00022801"/>
    </source>
</evidence>
<dbReference type="InterPro" id="IPR001279">
    <property type="entry name" value="Metallo-B-lactamas"/>
</dbReference>
<dbReference type="PANTHER" id="PTHR43546">
    <property type="entry name" value="UPF0173 METAL-DEPENDENT HYDROLASE MJ1163-RELATED"/>
    <property type="match status" value="1"/>
</dbReference>
<dbReference type="RefSeq" id="WP_179489097.1">
    <property type="nucleotide sequence ID" value="NZ_JACCBV010000001.1"/>
</dbReference>
<name>A0A7Y9KJB8_9MICO</name>
<reference evidence="3 4" key="1">
    <citation type="submission" date="2020-07" db="EMBL/GenBank/DDBJ databases">
        <title>Sequencing the genomes of 1000 actinobacteria strains.</title>
        <authorList>
            <person name="Klenk H.-P."/>
        </authorList>
    </citation>
    <scope>NUCLEOTIDE SEQUENCE [LARGE SCALE GENOMIC DNA]</scope>
    <source>
        <strain evidence="3 4">DSM 24662</strain>
    </source>
</reference>
<gene>
    <name evidence="3" type="ORF">BJ991_001658</name>
</gene>
<protein>
    <submittedName>
        <fullName evidence="3">L-ascorbate metabolism protein UlaG (Beta-lactamase superfamily)</fullName>
    </submittedName>
</protein>
<keyword evidence="1" id="KW-0378">Hydrolase</keyword>
<proteinExistence type="predicted"/>
<evidence type="ECO:0000313" key="4">
    <source>
        <dbReference type="Proteomes" id="UP000576969"/>
    </source>
</evidence>
<keyword evidence="4" id="KW-1185">Reference proteome</keyword>